<dbReference type="InterPro" id="IPR017853">
    <property type="entry name" value="GH"/>
</dbReference>
<evidence type="ECO:0000256" key="1">
    <source>
        <dbReference type="ARBA" id="ARBA00001231"/>
    </source>
</evidence>
<dbReference type="EC" id="3.2.1.52" evidence="7"/>
<gene>
    <name evidence="13" type="ORF">DPMN_038219</name>
</gene>
<evidence type="ECO:0000256" key="3">
    <source>
        <dbReference type="ARBA" id="ARBA00022729"/>
    </source>
</evidence>
<dbReference type="SUPFAM" id="SSF51445">
    <property type="entry name" value="(Trans)glycosidases"/>
    <property type="match status" value="1"/>
</dbReference>
<evidence type="ECO:0000256" key="8">
    <source>
        <dbReference type="PIRSR" id="PIRSR001093-1"/>
    </source>
</evidence>
<proteinExistence type="inferred from homology"/>
<dbReference type="FunFam" id="3.20.20.80:FF:000063">
    <property type="entry name" value="Beta-hexosaminidase"/>
    <property type="match status" value="1"/>
</dbReference>
<dbReference type="Pfam" id="PF00728">
    <property type="entry name" value="Glyco_hydro_20"/>
    <property type="match status" value="1"/>
</dbReference>
<organism evidence="13 14">
    <name type="scientific">Dreissena polymorpha</name>
    <name type="common">Zebra mussel</name>
    <name type="synonym">Mytilus polymorpha</name>
    <dbReference type="NCBI Taxonomy" id="45954"/>
    <lineage>
        <taxon>Eukaryota</taxon>
        <taxon>Metazoa</taxon>
        <taxon>Spiralia</taxon>
        <taxon>Lophotrochozoa</taxon>
        <taxon>Mollusca</taxon>
        <taxon>Bivalvia</taxon>
        <taxon>Autobranchia</taxon>
        <taxon>Heteroconchia</taxon>
        <taxon>Euheterodonta</taxon>
        <taxon>Imparidentia</taxon>
        <taxon>Neoheterodontei</taxon>
        <taxon>Myida</taxon>
        <taxon>Dreissenoidea</taxon>
        <taxon>Dreissenidae</taxon>
        <taxon>Dreissena</taxon>
    </lineage>
</organism>
<dbReference type="EMBL" id="JAIWYP010000002">
    <property type="protein sequence ID" value="KAH3874961.1"/>
    <property type="molecule type" value="Genomic_DNA"/>
</dbReference>
<reference evidence="13" key="1">
    <citation type="journal article" date="2019" name="bioRxiv">
        <title>The Genome of the Zebra Mussel, Dreissena polymorpha: A Resource for Invasive Species Research.</title>
        <authorList>
            <person name="McCartney M.A."/>
            <person name="Auch B."/>
            <person name="Kono T."/>
            <person name="Mallez S."/>
            <person name="Zhang Y."/>
            <person name="Obille A."/>
            <person name="Becker A."/>
            <person name="Abrahante J.E."/>
            <person name="Garbe J."/>
            <person name="Badalamenti J.P."/>
            <person name="Herman A."/>
            <person name="Mangelson H."/>
            <person name="Liachko I."/>
            <person name="Sullivan S."/>
            <person name="Sone E.D."/>
            <person name="Koren S."/>
            <person name="Silverstein K.A.T."/>
            <person name="Beckman K.B."/>
            <person name="Gohl D.M."/>
        </authorList>
    </citation>
    <scope>NUCLEOTIDE SEQUENCE</scope>
    <source>
        <strain evidence="13">Duluth1</strain>
        <tissue evidence="13">Whole animal</tissue>
    </source>
</reference>
<dbReference type="GO" id="GO:0006689">
    <property type="term" value="P:ganglioside catabolic process"/>
    <property type="evidence" value="ECO:0007669"/>
    <property type="project" value="TreeGrafter"/>
</dbReference>
<evidence type="ECO:0000313" key="14">
    <source>
        <dbReference type="Proteomes" id="UP000828390"/>
    </source>
</evidence>
<dbReference type="PANTHER" id="PTHR22600">
    <property type="entry name" value="BETA-HEXOSAMINIDASE"/>
    <property type="match status" value="1"/>
</dbReference>
<dbReference type="InterPro" id="IPR015883">
    <property type="entry name" value="Glyco_hydro_20_cat"/>
</dbReference>
<evidence type="ECO:0000256" key="5">
    <source>
        <dbReference type="ARBA" id="ARBA00023180"/>
    </source>
</evidence>
<keyword evidence="9" id="KW-1015">Disulfide bond</keyword>
<comment type="similarity">
    <text evidence="2 7">Belongs to the glycosyl hydrolase 20 family.</text>
</comment>
<evidence type="ECO:0000259" key="12">
    <source>
        <dbReference type="Pfam" id="PF14845"/>
    </source>
</evidence>
<feature type="signal peptide" evidence="10">
    <location>
        <begin position="1"/>
        <end position="22"/>
    </location>
</feature>
<dbReference type="GO" id="GO:0005975">
    <property type="term" value="P:carbohydrate metabolic process"/>
    <property type="evidence" value="ECO:0007669"/>
    <property type="project" value="InterPro"/>
</dbReference>
<dbReference type="Pfam" id="PF14845">
    <property type="entry name" value="Glycohydro_20b2"/>
    <property type="match status" value="1"/>
</dbReference>
<keyword evidence="6 7" id="KW-0326">Glycosidase</keyword>
<sequence>MAVSKFGIFIFCHIHILSLTTANSKDGYDRYKALLPKTQGMPWPLPFQMTSSEDQLFIDKDRFVFNLDQRCDILSYAFKRYTDIIFGADDSTVSQTKRFSNRNAHQKTVFEFAIPRPLRDDDVVTALHVDVQGQCMDDEYPSLQSDESYNLQINPNGFATLDAKQVWGALRGLETFSQLIYNNDDGAFVINVTSITDKPRFQHRGILLDSSRHFLSVNVLKKNLDVMAMNKINVFHWHIVDGTSFPYESYTFPDMSAMSAYTRKEVYSQEDIKDLIEYARLRGIRIIPEFDSPGHSESWGPANPGLLTKCFTAGKWDGSFGPIDPSSNITYPFLTQFFTEISQVFKDQYIHLGGDEVSFDCWKSNPDVNAFMTRMGFPNDYSKLEEYYMTKLLQIVDSAKRNYIIWQEVVDNNVTVAANTVVEVWKGEYQKEMAAVTAKGYKVLLSSPWYLDYISYGKDWYKYYLADPQDFNGTQEQYDLVMGGEACLWGEFVDDTNVLSRLWPRASPIAERLWSPIGTFDVKSAEMRLDEHRCRMVKRGYPAQPIDGPGFCPHEFVQK</sequence>
<feature type="disulfide bond" evidence="9">
    <location>
        <begin position="310"/>
        <end position="361"/>
    </location>
</feature>
<keyword evidence="5" id="KW-0325">Glycoprotein</keyword>
<dbReference type="CDD" id="cd06562">
    <property type="entry name" value="GH20_HexA_HexB-like"/>
    <property type="match status" value="1"/>
</dbReference>
<feature type="chain" id="PRO_5038963616" description="Beta-hexosaminidase" evidence="10">
    <location>
        <begin position="23"/>
        <end position="559"/>
    </location>
</feature>
<evidence type="ECO:0000259" key="11">
    <source>
        <dbReference type="Pfam" id="PF00728"/>
    </source>
</evidence>
<evidence type="ECO:0000256" key="4">
    <source>
        <dbReference type="ARBA" id="ARBA00022801"/>
    </source>
</evidence>
<dbReference type="PANTHER" id="PTHR22600:SF21">
    <property type="entry name" value="BETA-HEXOSAMINIDASE A"/>
    <property type="match status" value="1"/>
</dbReference>
<evidence type="ECO:0000256" key="7">
    <source>
        <dbReference type="PIRNR" id="PIRNR001093"/>
    </source>
</evidence>
<name>A0A9D4MGN2_DREPO</name>
<dbReference type="GO" id="GO:0030203">
    <property type="term" value="P:glycosaminoglycan metabolic process"/>
    <property type="evidence" value="ECO:0007669"/>
    <property type="project" value="TreeGrafter"/>
</dbReference>
<keyword evidence="3 10" id="KW-0732">Signal</keyword>
<keyword evidence="4 7" id="KW-0378">Hydrolase</keyword>
<reference evidence="13" key="2">
    <citation type="submission" date="2020-11" db="EMBL/GenBank/DDBJ databases">
        <authorList>
            <person name="McCartney M.A."/>
            <person name="Auch B."/>
            <person name="Kono T."/>
            <person name="Mallez S."/>
            <person name="Becker A."/>
            <person name="Gohl D.M."/>
            <person name="Silverstein K.A.T."/>
            <person name="Koren S."/>
            <person name="Bechman K.B."/>
            <person name="Herman A."/>
            <person name="Abrahante J.E."/>
            <person name="Garbe J."/>
        </authorList>
    </citation>
    <scope>NUCLEOTIDE SEQUENCE</scope>
    <source>
        <strain evidence="13">Duluth1</strain>
        <tissue evidence="13">Whole animal</tissue>
    </source>
</reference>
<dbReference type="PRINTS" id="PR00738">
    <property type="entry name" value="GLHYDRLASE20"/>
</dbReference>
<protein>
    <recommendedName>
        <fullName evidence="7">Beta-hexosaminidase</fullName>
        <ecNumber evidence="7">3.2.1.52</ecNumber>
    </recommendedName>
</protein>
<dbReference type="InterPro" id="IPR025705">
    <property type="entry name" value="Beta_hexosaminidase_sua/sub"/>
</dbReference>
<keyword evidence="14" id="KW-1185">Reference proteome</keyword>
<dbReference type="GO" id="GO:0005764">
    <property type="term" value="C:lysosome"/>
    <property type="evidence" value="ECO:0007669"/>
    <property type="project" value="TreeGrafter"/>
</dbReference>
<dbReference type="AlphaFoldDB" id="A0A9D4MGN2"/>
<evidence type="ECO:0000256" key="10">
    <source>
        <dbReference type="SAM" id="SignalP"/>
    </source>
</evidence>
<feature type="domain" description="Beta-hexosaminidase eukaryotic type N-terminal" evidence="12">
    <location>
        <begin position="42"/>
        <end position="179"/>
    </location>
</feature>
<dbReference type="SUPFAM" id="SSF55545">
    <property type="entry name" value="beta-N-acetylhexosaminidase-like domain"/>
    <property type="match status" value="1"/>
</dbReference>
<dbReference type="InterPro" id="IPR029019">
    <property type="entry name" value="HEX_eukaryotic_N"/>
</dbReference>
<dbReference type="Gene3D" id="3.20.20.80">
    <property type="entry name" value="Glycosidases"/>
    <property type="match status" value="1"/>
</dbReference>
<dbReference type="Proteomes" id="UP000828390">
    <property type="component" value="Unassembled WGS sequence"/>
</dbReference>
<dbReference type="GO" id="GO:0004563">
    <property type="term" value="F:beta-N-acetylhexosaminidase activity"/>
    <property type="evidence" value="ECO:0007669"/>
    <property type="project" value="UniProtKB-EC"/>
</dbReference>
<evidence type="ECO:0000256" key="6">
    <source>
        <dbReference type="ARBA" id="ARBA00023295"/>
    </source>
</evidence>
<dbReference type="GO" id="GO:0016020">
    <property type="term" value="C:membrane"/>
    <property type="evidence" value="ECO:0007669"/>
    <property type="project" value="TreeGrafter"/>
</dbReference>
<dbReference type="Gene3D" id="3.30.379.10">
    <property type="entry name" value="Chitobiase/beta-hexosaminidase domain 2-like"/>
    <property type="match status" value="1"/>
</dbReference>
<comment type="catalytic activity">
    <reaction evidence="1 7">
        <text>Hydrolysis of terminal non-reducing N-acetyl-D-hexosamine residues in N-acetyl-beta-D-hexosaminides.</text>
        <dbReference type="EC" id="3.2.1.52"/>
    </reaction>
</comment>
<dbReference type="InterPro" id="IPR029018">
    <property type="entry name" value="Hex-like_dom2"/>
</dbReference>
<feature type="domain" description="Glycoside hydrolase family 20 catalytic" evidence="11">
    <location>
        <begin position="201"/>
        <end position="516"/>
    </location>
</feature>
<dbReference type="OrthoDB" id="428480at2759"/>
<feature type="active site" description="Proton donor" evidence="8">
    <location>
        <position position="356"/>
    </location>
</feature>
<evidence type="ECO:0000313" key="13">
    <source>
        <dbReference type="EMBL" id="KAH3874961.1"/>
    </source>
</evidence>
<comment type="caution">
    <text evidence="13">The sequence shown here is derived from an EMBL/GenBank/DDBJ whole genome shotgun (WGS) entry which is preliminary data.</text>
</comment>
<evidence type="ECO:0000256" key="9">
    <source>
        <dbReference type="PIRSR" id="PIRSR001093-2"/>
    </source>
</evidence>
<evidence type="ECO:0000256" key="2">
    <source>
        <dbReference type="ARBA" id="ARBA00006285"/>
    </source>
</evidence>
<feature type="disulfide bond" evidence="9">
    <location>
        <begin position="71"/>
        <end position="135"/>
    </location>
</feature>
<accession>A0A9D4MGN2</accession>
<dbReference type="PIRSF" id="PIRSF001093">
    <property type="entry name" value="B-hxosamndse_ab_euk"/>
    <property type="match status" value="1"/>
</dbReference>
<feature type="disulfide bond" evidence="9">
    <location>
        <begin position="534"/>
        <end position="552"/>
    </location>
</feature>